<gene>
    <name evidence="1" type="ORF">Anas_07111</name>
</gene>
<proteinExistence type="predicted"/>
<sequence length="222" mass="26089">CLVQLSDVNVFPVEENEWEKNQNIKKWTRLSDLVFRLITSKQGSNVGMELLTNLIMNNLIPPQMSLYRMFFRGYIPLSKEGLKLLSAVLMNYPMPKKLKKEDYLYFEDDDIDLRTQLLNILFPLEVEIENTIANYQEFAVNYPKETANVILLLNIENPLKVKVKKKRDNFKESFPAEQEVLNSLDISEAQLKEISTDVMDRIQIFIREEVKKVTPFQFFSQI</sequence>
<evidence type="ECO:0000313" key="2">
    <source>
        <dbReference type="Proteomes" id="UP000326759"/>
    </source>
</evidence>
<dbReference type="EMBL" id="SEYY01000333">
    <property type="protein sequence ID" value="KAB7507457.1"/>
    <property type="molecule type" value="Genomic_DNA"/>
</dbReference>
<reference evidence="1 2" key="1">
    <citation type="journal article" date="2019" name="PLoS Biol.">
        <title>Sex chromosomes control vertical transmission of feminizing Wolbachia symbionts in an isopod.</title>
        <authorList>
            <person name="Becking T."/>
            <person name="Chebbi M.A."/>
            <person name="Giraud I."/>
            <person name="Moumen B."/>
            <person name="Laverre T."/>
            <person name="Caubet Y."/>
            <person name="Peccoud J."/>
            <person name="Gilbert C."/>
            <person name="Cordaux R."/>
        </authorList>
    </citation>
    <scope>NUCLEOTIDE SEQUENCE [LARGE SCALE GENOMIC DNA]</scope>
    <source>
        <strain evidence="1">ANa2</strain>
        <tissue evidence="1">Whole body excluding digestive tract and cuticle</tissue>
    </source>
</reference>
<protein>
    <submittedName>
        <fullName evidence="1">Uncharacterized protein</fullName>
    </submittedName>
</protein>
<dbReference type="AlphaFoldDB" id="A0A5N5TMP8"/>
<feature type="non-terminal residue" evidence="1">
    <location>
        <position position="1"/>
    </location>
</feature>
<comment type="caution">
    <text evidence="1">The sequence shown here is derived from an EMBL/GenBank/DDBJ whole genome shotgun (WGS) entry which is preliminary data.</text>
</comment>
<organism evidence="1 2">
    <name type="scientific">Armadillidium nasatum</name>
    <dbReference type="NCBI Taxonomy" id="96803"/>
    <lineage>
        <taxon>Eukaryota</taxon>
        <taxon>Metazoa</taxon>
        <taxon>Ecdysozoa</taxon>
        <taxon>Arthropoda</taxon>
        <taxon>Crustacea</taxon>
        <taxon>Multicrustacea</taxon>
        <taxon>Malacostraca</taxon>
        <taxon>Eumalacostraca</taxon>
        <taxon>Peracarida</taxon>
        <taxon>Isopoda</taxon>
        <taxon>Oniscidea</taxon>
        <taxon>Crinocheta</taxon>
        <taxon>Armadillidiidae</taxon>
        <taxon>Armadillidium</taxon>
    </lineage>
</organism>
<name>A0A5N5TMP8_9CRUS</name>
<dbReference type="Proteomes" id="UP000326759">
    <property type="component" value="Unassembled WGS sequence"/>
</dbReference>
<evidence type="ECO:0000313" key="1">
    <source>
        <dbReference type="EMBL" id="KAB7507457.1"/>
    </source>
</evidence>
<keyword evidence="2" id="KW-1185">Reference proteome</keyword>
<accession>A0A5N5TMP8</accession>